<comment type="cofactor">
    <cofactor evidence="1">
        <name>pyridoxal 5'-phosphate</name>
        <dbReference type="ChEBI" id="CHEBI:597326"/>
    </cofactor>
</comment>
<dbReference type="InterPro" id="IPR029066">
    <property type="entry name" value="PLP-binding_barrel"/>
</dbReference>
<dbReference type="RefSeq" id="WP_254154971.1">
    <property type="nucleotide sequence ID" value="NZ_JAHESD010000044.1"/>
</dbReference>
<protein>
    <submittedName>
        <fullName evidence="4">Arginine decarboxylase</fullName>
    </submittedName>
</protein>
<comment type="caution">
    <text evidence="4">The sequence shown here is derived from an EMBL/GenBank/DDBJ whole genome shotgun (WGS) entry which is preliminary data.</text>
</comment>
<dbReference type="InterPro" id="IPR002985">
    <property type="entry name" value="Arg_decrbxlase"/>
</dbReference>
<evidence type="ECO:0000259" key="3">
    <source>
        <dbReference type="Pfam" id="PF02784"/>
    </source>
</evidence>
<accession>A0ABS5VVX1</accession>
<dbReference type="InterPro" id="IPR009006">
    <property type="entry name" value="Ala_racemase/Decarboxylase_C"/>
</dbReference>
<name>A0ABS5VVX1_9BACT</name>
<dbReference type="SUPFAM" id="SSF50621">
    <property type="entry name" value="Alanine racemase C-terminal domain-like"/>
    <property type="match status" value="1"/>
</dbReference>
<keyword evidence="5" id="KW-1185">Reference proteome</keyword>
<evidence type="ECO:0000256" key="1">
    <source>
        <dbReference type="ARBA" id="ARBA00001933"/>
    </source>
</evidence>
<gene>
    <name evidence="4" type="ORF">KK060_17105</name>
</gene>
<dbReference type="Gene3D" id="3.20.20.10">
    <property type="entry name" value="Alanine racemase"/>
    <property type="match status" value="1"/>
</dbReference>
<dbReference type="PANTHER" id="PTHR43295">
    <property type="entry name" value="ARGININE DECARBOXYLASE"/>
    <property type="match status" value="1"/>
</dbReference>
<dbReference type="Pfam" id="PF02784">
    <property type="entry name" value="Orn_Arg_deC_N"/>
    <property type="match status" value="1"/>
</dbReference>
<proteinExistence type="predicted"/>
<dbReference type="SUPFAM" id="SSF51419">
    <property type="entry name" value="PLP-binding barrel"/>
    <property type="match status" value="1"/>
</dbReference>
<dbReference type="Proteomes" id="UP000772618">
    <property type="component" value="Unassembled WGS sequence"/>
</dbReference>
<organism evidence="4 5">
    <name type="scientific">Chryseosolibacter indicus</name>
    <dbReference type="NCBI Taxonomy" id="2782351"/>
    <lineage>
        <taxon>Bacteria</taxon>
        <taxon>Pseudomonadati</taxon>
        <taxon>Bacteroidota</taxon>
        <taxon>Cytophagia</taxon>
        <taxon>Cytophagales</taxon>
        <taxon>Chryseotaleaceae</taxon>
        <taxon>Chryseosolibacter</taxon>
    </lineage>
</organism>
<dbReference type="EMBL" id="JAHESD010000044">
    <property type="protein sequence ID" value="MBT1705014.1"/>
    <property type="molecule type" value="Genomic_DNA"/>
</dbReference>
<feature type="domain" description="Orn/DAP/Arg decarboxylase 2 N-terminal" evidence="3">
    <location>
        <begin position="61"/>
        <end position="311"/>
    </location>
</feature>
<sequence>MKSYRELIEQTFEFPQKEFKVRDHELLFNDVPVMDIIKEYGTPLKLTYLPRISENIRYVQATFNNAMERFKYNGKYTYCYCTKSSHFSFVLEEVLKNKDVHIETSSSFDIPIVRSLYERGKVTKDTYIICNGFKMPLYTQYITELLNDGFKNCVPILDKMGEIEHYEKNVQNPYQVGIRVAADEEPKFEFYTSRLGIRYSDITNFYKEKIEKSDKASLKMLHFFINTGIKDTAYYWSELSRFIFKYCELKKICPTLDSIDIGGGFPIKTSLTFHYDYKYMIEQIVENIKWICDKNNVPVPNIFTEFGSYTVGESGAVLYQVIDQKLQNDKELWYMIDGSFITHLPDAWGLNQKYVLLACNKWDDPYHKINMGGLTCDSMDYYNSEAHTGEVFLPMINDEEPLYIGFFHTGAYQESLGGYGGIQHCLIPAPKHVLIDRNEDGEITTQLFAGEQTSESMLKVLGYEPATKKKPVASNPVE</sequence>
<reference evidence="4 5" key="1">
    <citation type="submission" date="2021-05" db="EMBL/GenBank/DDBJ databases">
        <title>A Polyphasic approach of four new species of the genus Ohtaekwangia: Ohtaekwangia histidinii sp. nov., Ohtaekwangia cretensis sp. nov., Ohtaekwangia indiensis sp. nov., Ohtaekwangia reichenbachii sp. nov. from diverse environment.</title>
        <authorList>
            <person name="Octaviana S."/>
        </authorList>
    </citation>
    <scope>NUCLEOTIDE SEQUENCE [LARGE SCALE GENOMIC DNA]</scope>
    <source>
        <strain evidence="4 5">PWU20</strain>
    </source>
</reference>
<dbReference type="Gene3D" id="2.40.37.10">
    <property type="entry name" value="Lyase, Ornithine Decarboxylase, Chain A, domain 1"/>
    <property type="match status" value="1"/>
</dbReference>
<keyword evidence="2" id="KW-0663">Pyridoxal phosphate</keyword>
<dbReference type="InterPro" id="IPR022644">
    <property type="entry name" value="De-COase2_N"/>
</dbReference>
<evidence type="ECO:0000256" key="2">
    <source>
        <dbReference type="ARBA" id="ARBA00022898"/>
    </source>
</evidence>
<evidence type="ECO:0000313" key="5">
    <source>
        <dbReference type="Proteomes" id="UP000772618"/>
    </source>
</evidence>
<evidence type="ECO:0000313" key="4">
    <source>
        <dbReference type="EMBL" id="MBT1705014.1"/>
    </source>
</evidence>
<dbReference type="PANTHER" id="PTHR43295:SF9">
    <property type="entry name" value="BIOSYNTHETIC ARGININE DECARBOXYLASE"/>
    <property type="match status" value="1"/>
</dbReference>